<comment type="catalytic activity">
    <reaction evidence="1">
        <text>D-glucose 6-phosphate = 1D-myo-inositol 3-phosphate</text>
        <dbReference type="Rhea" id="RHEA:10716"/>
        <dbReference type="ChEBI" id="CHEBI:58401"/>
        <dbReference type="ChEBI" id="CHEBI:61548"/>
        <dbReference type="EC" id="5.5.1.4"/>
    </reaction>
</comment>
<dbReference type="Proteomes" id="UP001295423">
    <property type="component" value="Unassembled WGS sequence"/>
</dbReference>
<evidence type="ECO:0000256" key="6">
    <source>
        <dbReference type="ARBA" id="ARBA00022550"/>
    </source>
</evidence>
<evidence type="ECO:0000256" key="5">
    <source>
        <dbReference type="ARBA" id="ARBA00012125"/>
    </source>
</evidence>
<comment type="similarity">
    <text evidence="4">Belongs to the myo-inositol 1-phosphate synthase family.</text>
</comment>
<accession>A0AAD2CQC3</accession>
<dbReference type="GO" id="GO:0006021">
    <property type="term" value="P:inositol biosynthetic process"/>
    <property type="evidence" value="ECO:0007669"/>
    <property type="project" value="UniProtKB-KW"/>
</dbReference>
<evidence type="ECO:0000256" key="1">
    <source>
        <dbReference type="ARBA" id="ARBA00000113"/>
    </source>
</evidence>
<dbReference type="SUPFAM" id="SSF47095">
    <property type="entry name" value="HMG-box"/>
    <property type="match status" value="1"/>
</dbReference>
<dbReference type="InterPro" id="IPR036291">
    <property type="entry name" value="NAD(P)-bd_dom_sf"/>
</dbReference>
<dbReference type="EMBL" id="CAKOGP040001112">
    <property type="protein sequence ID" value="CAJ1942660.1"/>
    <property type="molecule type" value="Genomic_DNA"/>
</dbReference>
<feature type="region of interest" description="Disordered" evidence="9">
    <location>
        <begin position="1"/>
        <end position="47"/>
    </location>
</feature>
<evidence type="ECO:0000256" key="7">
    <source>
        <dbReference type="ARBA" id="ARBA00022679"/>
    </source>
</evidence>
<dbReference type="PROSITE" id="PS00584">
    <property type="entry name" value="PFKB_KINASES_2"/>
    <property type="match status" value="1"/>
</dbReference>
<protein>
    <recommendedName>
        <fullName evidence="5">inositol-3-phosphate synthase</fullName>
        <ecNumber evidence="5">5.5.1.4</ecNumber>
    </recommendedName>
</protein>
<dbReference type="Gene3D" id="3.30.360.10">
    <property type="entry name" value="Dihydrodipicolinate Reductase, domain 2"/>
    <property type="match status" value="1"/>
</dbReference>
<evidence type="ECO:0000259" key="11">
    <source>
        <dbReference type="Pfam" id="PF01658"/>
    </source>
</evidence>
<feature type="compositionally biased region" description="Basic and acidic residues" evidence="9">
    <location>
        <begin position="1"/>
        <end position="12"/>
    </location>
</feature>
<comment type="caution">
    <text evidence="12">The sequence shown here is derived from an EMBL/GenBank/DDBJ whole genome shotgun (WGS) entry which is preliminary data.</text>
</comment>
<dbReference type="SUPFAM" id="SSF53613">
    <property type="entry name" value="Ribokinase-like"/>
    <property type="match status" value="1"/>
</dbReference>
<dbReference type="InterPro" id="IPR029056">
    <property type="entry name" value="Ribokinase-like"/>
</dbReference>
<comment type="pathway">
    <text evidence="3">Polyol metabolism; myo-inositol biosynthesis; myo-inositol from D-glucose 6-phosphate: step 1/2.</text>
</comment>
<dbReference type="InterPro" id="IPR036910">
    <property type="entry name" value="HMG_box_dom_sf"/>
</dbReference>
<evidence type="ECO:0000313" key="13">
    <source>
        <dbReference type="Proteomes" id="UP001295423"/>
    </source>
</evidence>
<dbReference type="SUPFAM" id="SSF55347">
    <property type="entry name" value="Glyceraldehyde-3-phosphate dehydrogenase-like, C-terminal domain"/>
    <property type="match status" value="1"/>
</dbReference>
<feature type="compositionally biased region" description="Low complexity" evidence="9">
    <location>
        <begin position="14"/>
        <end position="23"/>
    </location>
</feature>
<dbReference type="Gene3D" id="3.40.1190.20">
    <property type="match status" value="1"/>
</dbReference>
<sequence>MWQSRDVAREVPSDVESSFSVSSTFRHTGNYNPPQHPHPRHAKDAEHKPKTHGLFGVMVVGLGGANGTTMLAGILANRLKIDWRGPRGEPMGPNYNGCITQLDQRGVHGGVGYRDLVTGLADASMAAVGGWDIRPTKPGDALLEAQILDYDLVRQVRDEMNEVKMFRGLFDPRFIGTSQHNTANYILTEQEARSDSDALKCLRADIRYFKWKNGVVGHTTVIWSASVEPNSEVVESIQTAEELMMCIDMTEEERGGPLPPSILYATAAVLEGCSFVNGGSQNTLACPGLAELAQQQLGVYCLGTDFKAGQTKFKTAAVEYIRTMGLEPRVIASSNHLGNNDMRNLASAKAASTAKLKVKHDIFAPWEEEDLDHKVSIMFTPFINDEKRDFVEYTSLGFLGQPHTMVTYTRASDSVLCVPLMIDAAVWCDFFSARSWSFERVAKALAYLFKVPEGAANGVDPGFFRQMDVLRSEVLAAHESKKKSKRRVRIIDEEKATEWAIPHDARVICAGLACVDMQLNNSTGGDGGEAIETFEGEKSIGGGSVSMACKTLGRLCHGEPMDSGHMQTSPPVVTSVLPLCMIGNDDTGNKLLALLEKCGATCRNVDTRVSRTIRSDRSDIRTALSVLPIYRDGRRGCFFDAASNDTFTPDQLIKMLSQLSTGTNVRTLQDTTPVYGALLFGYPHLLPLLQGEALARVFYSSRKVMMEGGIVALDLNGVPEAPFVRAGSLRDVEDLRNDAVIGAALQHVDILHMNEEELEMLTGCELSNTADLAQDDEFAIAKATDLFLKCGVAVVAVTRGKKGSYVACNNGTRFQESPLLPTSWVNCAAHIPAALLPPGTVLNTNGAGDSFVSGLLVATMLRHTGMDLPPTPTKKEEVSRVTEELITPPRTTPPGKKATPYSLYIRENYMSLKQQYHDDKKAIFERCHQMWEHETPDVKYMFERMAREENEEPSANVNALDMMSDVGTMPPQMGDSQNDTIARHYSTDESLSLESAVTLASLVAAHHVDMSTRDLPQLDIHKLIEKASVFSHPGRGMSEI</sequence>
<reference evidence="12" key="1">
    <citation type="submission" date="2023-08" db="EMBL/GenBank/DDBJ databases">
        <authorList>
            <person name="Audoor S."/>
            <person name="Bilcke G."/>
        </authorList>
    </citation>
    <scope>NUCLEOTIDE SEQUENCE</scope>
</reference>
<comment type="cofactor">
    <cofactor evidence="2">
        <name>NAD(+)</name>
        <dbReference type="ChEBI" id="CHEBI:57540"/>
    </cofactor>
</comment>
<dbReference type="InterPro" id="IPR002587">
    <property type="entry name" value="Myo-inos-1-P_Synthase"/>
</dbReference>
<dbReference type="SUPFAM" id="SSF51735">
    <property type="entry name" value="NAD(P)-binding Rossmann-fold domains"/>
    <property type="match status" value="1"/>
</dbReference>
<dbReference type="InterPro" id="IPR011611">
    <property type="entry name" value="PfkB_dom"/>
</dbReference>
<evidence type="ECO:0000256" key="4">
    <source>
        <dbReference type="ARBA" id="ARBA00010813"/>
    </source>
</evidence>
<feature type="domain" description="Carbohydrate kinase PfkB" evidence="10">
    <location>
        <begin position="741"/>
        <end position="859"/>
    </location>
</feature>
<dbReference type="InterPro" id="IPR002173">
    <property type="entry name" value="Carboh/pur_kinase_PfkB_CS"/>
</dbReference>
<keyword evidence="6" id="KW-0398">Inositol biosynthesis</keyword>
<name>A0AAD2CQC3_9STRA</name>
<dbReference type="Pfam" id="PF00294">
    <property type="entry name" value="PfkB"/>
    <property type="match status" value="1"/>
</dbReference>
<evidence type="ECO:0000259" key="10">
    <source>
        <dbReference type="Pfam" id="PF00294"/>
    </source>
</evidence>
<evidence type="ECO:0000256" key="3">
    <source>
        <dbReference type="ARBA" id="ARBA00005117"/>
    </source>
</evidence>
<keyword evidence="7" id="KW-0808">Transferase</keyword>
<dbReference type="EC" id="5.5.1.4" evidence="5"/>
<evidence type="ECO:0000256" key="9">
    <source>
        <dbReference type="SAM" id="MobiDB-lite"/>
    </source>
</evidence>
<evidence type="ECO:0000256" key="8">
    <source>
        <dbReference type="ARBA" id="ARBA00022777"/>
    </source>
</evidence>
<keyword evidence="13" id="KW-1185">Reference proteome</keyword>
<evidence type="ECO:0000256" key="2">
    <source>
        <dbReference type="ARBA" id="ARBA00001911"/>
    </source>
</evidence>
<dbReference type="GO" id="GO:0008654">
    <property type="term" value="P:phospholipid biosynthetic process"/>
    <property type="evidence" value="ECO:0007669"/>
    <property type="project" value="InterPro"/>
</dbReference>
<dbReference type="InterPro" id="IPR013021">
    <property type="entry name" value="Myo-inos-1-P_Synthase_GAPDH"/>
</dbReference>
<gene>
    <name evidence="12" type="ORF">CYCCA115_LOCUS8058</name>
</gene>
<dbReference type="AlphaFoldDB" id="A0AAD2CQC3"/>
<dbReference type="PANTHER" id="PTHR11510">
    <property type="entry name" value="MYO-INOSITOL-1 PHOSPHATE SYNTHASE"/>
    <property type="match status" value="1"/>
</dbReference>
<feature type="domain" description="Myo-inositol-1-phosphate synthase GAPDH-like" evidence="11">
    <location>
        <begin position="309"/>
        <end position="414"/>
    </location>
</feature>
<keyword evidence="8" id="KW-0418">Kinase</keyword>
<dbReference type="Gene3D" id="3.40.50.720">
    <property type="entry name" value="NAD(P)-binding Rossmann-like Domain"/>
    <property type="match status" value="1"/>
</dbReference>
<evidence type="ECO:0000313" key="12">
    <source>
        <dbReference type="EMBL" id="CAJ1942660.1"/>
    </source>
</evidence>
<dbReference type="Pfam" id="PF01658">
    <property type="entry name" value="Inos-1-P_synth"/>
    <property type="match status" value="1"/>
</dbReference>
<dbReference type="GO" id="GO:0004512">
    <property type="term" value="F:inositol-3-phosphate synthase activity"/>
    <property type="evidence" value="ECO:0007669"/>
    <property type="project" value="UniProtKB-EC"/>
</dbReference>
<dbReference type="Pfam" id="PF07994">
    <property type="entry name" value="NAD_binding_5"/>
    <property type="match status" value="1"/>
</dbReference>
<proteinExistence type="inferred from homology"/>
<feature type="compositionally biased region" description="Polar residues" evidence="9">
    <location>
        <begin position="24"/>
        <end position="33"/>
    </location>
</feature>
<organism evidence="12 13">
    <name type="scientific">Cylindrotheca closterium</name>
    <dbReference type="NCBI Taxonomy" id="2856"/>
    <lineage>
        <taxon>Eukaryota</taxon>
        <taxon>Sar</taxon>
        <taxon>Stramenopiles</taxon>
        <taxon>Ochrophyta</taxon>
        <taxon>Bacillariophyta</taxon>
        <taxon>Bacillariophyceae</taxon>
        <taxon>Bacillariophycidae</taxon>
        <taxon>Bacillariales</taxon>
        <taxon>Bacillariaceae</taxon>
        <taxon>Cylindrotheca</taxon>
    </lineage>
</organism>
<dbReference type="GO" id="GO:0016301">
    <property type="term" value="F:kinase activity"/>
    <property type="evidence" value="ECO:0007669"/>
    <property type="project" value="UniProtKB-KW"/>
</dbReference>